<dbReference type="EMBL" id="FN667742">
    <property type="protein sequence ID" value="CBJ92386.1"/>
    <property type="molecule type" value="Genomic_DNA"/>
</dbReference>
<organism evidence="1 2">
    <name type="scientific">Xenorhabdus nematophila (strain ATCC 19061 / DSM 3370 / CCUG 14189 / LMG 1036 / NCIMB 9965 / AN6)</name>
    <dbReference type="NCBI Taxonomy" id="406817"/>
    <lineage>
        <taxon>Bacteria</taxon>
        <taxon>Pseudomonadati</taxon>
        <taxon>Pseudomonadota</taxon>
        <taxon>Gammaproteobacteria</taxon>
        <taxon>Enterobacterales</taxon>
        <taxon>Morganellaceae</taxon>
        <taxon>Xenorhabdus</taxon>
    </lineage>
</organism>
<proteinExistence type="predicted"/>
<evidence type="ECO:0000313" key="2">
    <source>
        <dbReference type="Proteomes" id="UP000008075"/>
    </source>
</evidence>
<accession>D3VED5</accession>
<evidence type="ECO:0000313" key="1">
    <source>
        <dbReference type="EMBL" id="CBJ92386.1"/>
    </source>
</evidence>
<protein>
    <submittedName>
        <fullName evidence="1">Uncharacterized protein</fullName>
    </submittedName>
</protein>
<dbReference type="STRING" id="406817.XNC1_4364"/>
<gene>
    <name evidence="1" type="ordered locus">XNC1_4364</name>
</gene>
<keyword evidence="2" id="KW-1185">Reference proteome</keyword>
<name>D3VED5_XENNA</name>
<dbReference type="HOGENOM" id="CLU_3105478_0_0_6"/>
<reference evidence="1 2" key="1">
    <citation type="journal article" date="2011" name="PLoS ONE">
        <title>The entomopathogenic bacterial endosymbionts xenorhabdus and photorhabdus: convergent lifestyles from divergent genomes.</title>
        <authorList>
            <person name="Chaston J.M."/>
            <person name="Suen G."/>
            <person name="Tucker S.L."/>
            <person name="Andersen A.W."/>
            <person name="Bhasin A."/>
            <person name="Bode E."/>
            <person name="Bode H.B."/>
            <person name="Brachmann A.O."/>
            <person name="Cowles C.E."/>
            <person name="Cowles K.N."/>
            <person name="Darby C."/>
            <person name="de Leon L."/>
            <person name="Drace K."/>
            <person name="Du Z."/>
            <person name="Givaudan A."/>
            <person name="Herbert Tran E.E."/>
            <person name="Jewell K.A."/>
            <person name="Knack J.J."/>
            <person name="Krasomil-Osterfeld K.C."/>
            <person name="Kukor R."/>
            <person name="Lanois A."/>
            <person name="Latreille P."/>
            <person name="Leimgruber N.K."/>
            <person name="Lipke C.M."/>
            <person name="Liu R."/>
            <person name="Lu X."/>
            <person name="Martens E.C."/>
            <person name="Marri P.R."/>
            <person name="Medigue C."/>
            <person name="Menard M.L."/>
            <person name="Miller N.M."/>
            <person name="Morales-Soto N."/>
            <person name="Norton S."/>
            <person name="Ogier J.C."/>
            <person name="Orchard S.S."/>
            <person name="Park D."/>
            <person name="Park Y."/>
            <person name="Qurollo B.A."/>
            <person name="Sugar D.R."/>
            <person name="Richards G.R."/>
            <person name="Rouy Z."/>
            <person name="Slominski B."/>
            <person name="Slominski K."/>
            <person name="Snyder H."/>
            <person name="Tjaden B.C."/>
            <person name="van der Hoeven R."/>
            <person name="Welch R.D."/>
            <person name="Wheeler C."/>
            <person name="Xiang B."/>
            <person name="Barbazuk B."/>
            <person name="Gaudriault S."/>
            <person name="Goodner B."/>
            <person name="Slater S.C."/>
            <person name="Forst S."/>
            <person name="Goldman B.S."/>
            <person name="Goodrich-Blair H."/>
        </authorList>
    </citation>
    <scope>NUCLEOTIDE SEQUENCE [LARGE SCALE GENOMIC DNA]</scope>
    <source>
        <strain evidence="2">ATCC 19061 / DSM 3370 / CCUG 14189 / LMG 1036 / NCIMB 9965 / AN6</strain>
    </source>
</reference>
<dbReference type="KEGG" id="xne:XNC1_4364"/>
<dbReference type="AlphaFoldDB" id="D3VED5"/>
<sequence length="51" mass="5959">MNFRQALAEQLRESITALCLICLKWENDISFNTAGNNKHSKLFFFIPAYYS</sequence>
<dbReference type="Proteomes" id="UP000008075">
    <property type="component" value="Chromosome"/>
</dbReference>